<organism evidence="1">
    <name type="scientific">Lepeophtheirus salmonis</name>
    <name type="common">Salmon louse</name>
    <name type="synonym">Caligus salmonis</name>
    <dbReference type="NCBI Taxonomy" id="72036"/>
    <lineage>
        <taxon>Eukaryota</taxon>
        <taxon>Metazoa</taxon>
        <taxon>Ecdysozoa</taxon>
        <taxon>Arthropoda</taxon>
        <taxon>Crustacea</taxon>
        <taxon>Multicrustacea</taxon>
        <taxon>Hexanauplia</taxon>
        <taxon>Copepoda</taxon>
        <taxon>Siphonostomatoida</taxon>
        <taxon>Caligidae</taxon>
        <taxon>Lepeophtheirus</taxon>
    </lineage>
</organism>
<protein>
    <submittedName>
        <fullName evidence="1">Uncharacterized protein</fullName>
    </submittedName>
</protein>
<accession>A0A0K2UPL8</accession>
<sequence>MLLYFKEMESLFSGSLSTIYILYSTSQLDKIFILLKIFNLLRIFHVAVNHISLCYSRGSISHNGLQR</sequence>
<dbReference type="AlphaFoldDB" id="A0A0K2UPL8"/>
<reference evidence="1" key="1">
    <citation type="submission" date="2014-05" db="EMBL/GenBank/DDBJ databases">
        <authorList>
            <person name="Chronopoulou M."/>
        </authorList>
    </citation>
    <scope>NUCLEOTIDE SEQUENCE</scope>
    <source>
        <tissue evidence="1">Whole organism</tissue>
    </source>
</reference>
<proteinExistence type="predicted"/>
<evidence type="ECO:0000313" key="1">
    <source>
        <dbReference type="EMBL" id="CDW40198.1"/>
    </source>
</evidence>
<dbReference type="EMBL" id="HACA01022837">
    <property type="protein sequence ID" value="CDW40198.1"/>
    <property type="molecule type" value="Transcribed_RNA"/>
</dbReference>
<name>A0A0K2UPL8_LEPSM</name>